<dbReference type="Proteomes" id="UP000824265">
    <property type="component" value="Unassembled WGS sequence"/>
</dbReference>
<comment type="caution">
    <text evidence="2">The sequence shown here is derived from an EMBL/GenBank/DDBJ whole genome shotgun (WGS) entry which is preliminary data.</text>
</comment>
<sequence>MNKKVLFIVHAAVIAALYVVLTLAANALGLANYAIQVRFSEALTILPLFTPAAIPGLFAGCILANFMTGCLPWDIVLGSAATLIGAFGTYLLRDLRVKWPAVLPPILANVLIVPFVLAYVYRFEGSIPYFMFTVGIGEVISCGVLGMLLYSILKRYRKYLFPTPLSYK</sequence>
<evidence type="ECO:0000313" key="3">
    <source>
        <dbReference type="Proteomes" id="UP000824265"/>
    </source>
</evidence>
<feature type="transmembrane region" description="Helical" evidence="1">
    <location>
        <begin position="127"/>
        <end position="150"/>
    </location>
</feature>
<dbReference type="Pfam" id="PF06177">
    <property type="entry name" value="QueT"/>
    <property type="match status" value="1"/>
</dbReference>
<keyword evidence="1" id="KW-0812">Transmembrane</keyword>
<name>A0A9D1R725_9FIRM</name>
<keyword evidence="1" id="KW-0472">Membrane</keyword>
<feature type="transmembrane region" description="Helical" evidence="1">
    <location>
        <begin position="6"/>
        <end position="31"/>
    </location>
</feature>
<organism evidence="2 3">
    <name type="scientific">Candidatus Acetatifactor stercoripullorum</name>
    <dbReference type="NCBI Taxonomy" id="2838414"/>
    <lineage>
        <taxon>Bacteria</taxon>
        <taxon>Bacillati</taxon>
        <taxon>Bacillota</taxon>
        <taxon>Clostridia</taxon>
        <taxon>Lachnospirales</taxon>
        <taxon>Lachnospiraceae</taxon>
        <taxon>Acetatifactor</taxon>
    </lineage>
</organism>
<protein>
    <submittedName>
        <fullName evidence="2">QueT transporter family protein</fullName>
    </submittedName>
</protein>
<feature type="transmembrane region" description="Helical" evidence="1">
    <location>
        <begin position="43"/>
        <end position="67"/>
    </location>
</feature>
<dbReference type="PANTHER" id="PTHR40044">
    <property type="entry name" value="INTEGRAL MEMBRANE PROTEIN-RELATED"/>
    <property type="match status" value="1"/>
</dbReference>
<proteinExistence type="predicted"/>
<reference evidence="2" key="2">
    <citation type="submission" date="2021-04" db="EMBL/GenBank/DDBJ databases">
        <authorList>
            <person name="Gilroy R."/>
        </authorList>
    </citation>
    <scope>NUCLEOTIDE SEQUENCE</scope>
    <source>
        <strain evidence="2">CHK195-6426</strain>
    </source>
</reference>
<gene>
    <name evidence="2" type="ORF">H9742_09325</name>
</gene>
<feature type="transmembrane region" description="Helical" evidence="1">
    <location>
        <begin position="99"/>
        <end position="121"/>
    </location>
</feature>
<feature type="transmembrane region" description="Helical" evidence="1">
    <location>
        <begin position="73"/>
        <end position="92"/>
    </location>
</feature>
<keyword evidence="1" id="KW-1133">Transmembrane helix</keyword>
<accession>A0A9D1R725</accession>
<evidence type="ECO:0000313" key="2">
    <source>
        <dbReference type="EMBL" id="HIW81698.1"/>
    </source>
</evidence>
<evidence type="ECO:0000256" key="1">
    <source>
        <dbReference type="SAM" id="Phobius"/>
    </source>
</evidence>
<dbReference type="InterPro" id="IPR010387">
    <property type="entry name" value="QueT"/>
</dbReference>
<dbReference type="PIRSF" id="PIRSF031501">
    <property type="entry name" value="QueT"/>
    <property type="match status" value="1"/>
</dbReference>
<reference evidence="2" key="1">
    <citation type="journal article" date="2021" name="PeerJ">
        <title>Extensive microbial diversity within the chicken gut microbiome revealed by metagenomics and culture.</title>
        <authorList>
            <person name="Gilroy R."/>
            <person name="Ravi A."/>
            <person name="Getino M."/>
            <person name="Pursley I."/>
            <person name="Horton D.L."/>
            <person name="Alikhan N.F."/>
            <person name="Baker D."/>
            <person name="Gharbi K."/>
            <person name="Hall N."/>
            <person name="Watson M."/>
            <person name="Adriaenssens E.M."/>
            <person name="Foster-Nyarko E."/>
            <person name="Jarju S."/>
            <person name="Secka A."/>
            <person name="Antonio M."/>
            <person name="Oren A."/>
            <person name="Chaudhuri R.R."/>
            <person name="La Ragione R."/>
            <person name="Hildebrand F."/>
            <person name="Pallen M.J."/>
        </authorList>
    </citation>
    <scope>NUCLEOTIDE SEQUENCE</scope>
    <source>
        <strain evidence="2">CHK195-6426</strain>
    </source>
</reference>
<dbReference type="AlphaFoldDB" id="A0A9D1R725"/>
<dbReference type="EMBL" id="DXGH01000050">
    <property type="protein sequence ID" value="HIW81698.1"/>
    <property type="molecule type" value="Genomic_DNA"/>
</dbReference>
<dbReference type="PANTHER" id="PTHR40044:SF1">
    <property type="entry name" value="INTEGRAL MEMBRANE PROTEIN"/>
    <property type="match status" value="1"/>
</dbReference>